<dbReference type="EC" id="3.1.3.48" evidence="2"/>
<evidence type="ECO:0000256" key="3">
    <source>
        <dbReference type="ARBA" id="ARBA00022481"/>
    </source>
</evidence>
<feature type="compositionally biased region" description="Basic and acidic residues" evidence="10">
    <location>
        <begin position="230"/>
        <end position="246"/>
    </location>
</feature>
<dbReference type="OrthoDB" id="329590at2759"/>
<evidence type="ECO:0000256" key="9">
    <source>
        <dbReference type="ARBA" id="ARBA00051722"/>
    </source>
</evidence>
<dbReference type="CDD" id="cd14500">
    <property type="entry name" value="PTP-IVa"/>
    <property type="match status" value="1"/>
</dbReference>
<comment type="caution">
    <text evidence="13">The sequence shown here is derived from an EMBL/GenBank/DDBJ whole genome shotgun (WGS) entry which is preliminary data.</text>
</comment>
<evidence type="ECO:0000256" key="7">
    <source>
        <dbReference type="ARBA" id="ARBA00023288"/>
    </source>
</evidence>
<accession>A0A2C6KXK6</accession>
<dbReference type="GO" id="GO:0005737">
    <property type="term" value="C:cytoplasm"/>
    <property type="evidence" value="ECO:0007669"/>
    <property type="project" value="UniProtKB-ARBA"/>
</dbReference>
<evidence type="ECO:0000256" key="4">
    <source>
        <dbReference type="ARBA" id="ARBA00022801"/>
    </source>
</evidence>
<feature type="compositionally biased region" description="Low complexity" evidence="10">
    <location>
        <begin position="487"/>
        <end position="498"/>
    </location>
</feature>
<comment type="catalytic activity">
    <reaction evidence="9">
        <text>O-phospho-L-tyrosyl-[protein] + H2O = L-tyrosyl-[protein] + phosphate</text>
        <dbReference type="Rhea" id="RHEA:10684"/>
        <dbReference type="Rhea" id="RHEA-COMP:10136"/>
        <dbReference type="Rhea" id="RHEA-COMP:20101"/>
        <dbReference type="ChEBI" id="CHEBI:15377"/>
        <dbReference type="ChEBI" id="CHEBI:43474"/>
        <dbReference type="ChEBI" id="CHEBI:46858"/>
        <dbReference type="ChEBI" id="CHEBI:61978"/>
        <dbReference type="EC" id="3.1.3.48"/>
    </reaction>
</comment>
<dbReference type="Proteomes" id="UP000221165">
    <property type="component" value="Unassembled WGS sequence"/>
</dbReference>
<feature type="region of interest" description="Disordered" evidence="10">
    <location>
        <begin position="111"/>
        <end position="170"/>
    </location>
</feature>
<feature type="compositionally biased region" description="Polar residues" evidence="10">
    <location>
        <begin position="48"/>
        <end position="74"/>
    </location>
</feature>
<evidence type="ECO:0000313" key="13">
    <source>
        <dbReference type="EMBL" id="PHJ21797.1"/>
    </source>
</evidence>
<feature type="compositionally biased region" description="Low complexity" evidence="10">
    <location>
        <begin position="582"/>
        <end position="601"/>
    </location>
</feature>
<protein>
    <recommendedName>
        <fullName evidence="2">protein-tyrosine-phosphatase</fullName>
        <ecNumber evidence="2">3.1.3.48</ecNumber>
    </recommendedName>
</protein>
<organism evidence="13 14">
    <name type="scientific">Cystoisospora suis</name>
    <dbReference type="NCBI Taxonomy" id="483139"/>
    <lineage>
        <taxon>Eukaryota</taxon>
        <taxon>Sar</taxon>
        <taxon>Alveolata</taxon>
        <taxon>Apicomplexa</taxon>
        <taxon>Conoidasida</taxon>
        <taxon>Coccidia</taxon>
        <taxon>Eucoccidiorida</taxon>
        <taxon>Eimeriorina</taxon>
        <taxon>Sarcocystidae</taxon>
        <taxon>Cystoisospora</taxon>
    </lineage>
</organism>
<dbReference type="FunFam" id="3.90.190.10:FF:000086">
    <property type="entry name" value="Protein tyrosine phosphatase-like protein"/>
    <property type="match status" value="1"/>
</dbReference>
<dbReference type="PROSITE" id="PS50056">
    <property type="entry name" value="TYR_PHOSPHATASE_2"/>
    <property type="match status" value="1"/>
</dbReference>
<keyword evidence="5" id="KW-0904">Protein phosphatase</keyword>
<sequence length="738" mass="78170">MSAVLSAVGIPRPNHPNSGVLLSSLDSFICEEEQQQEPSQHHLHPATFPSSSVSSPTLLNTSSPFPGLSNSHPQLRSEKKSKSGGRTGVVTFHEETNLLSSPSRGQTLISLSERTSERDSLGNHRQGREEIHLKKNKSKSRGGRGGAGEEERRKDLSTWDSSTEEEEAKIAAGRCVEAGSGGGDSDCSTRSCKSVEVFLGVKHGGEEEEGRFVPRALLVSSQEVEVGGVRGKEEKVDRCVREEQKEKKKYLGVGKSSSGAKSSSGKEEEDRKASLSTQSLESRTPAVEEDKKEEGTKKKKKEKSSVDEEEILCGKLSAEDKEKQRTSSYEKSSSQKTTKNRSLESDLQLRHSSRAEGKIEKSSTPSPLTGKVQGESHHLSQPPKQKKEASTTRAFKSAESLVDVHSTIPPSGGGTSNHTKTVKGDSISSAEPRRSSSISKSRPYLSSSSSAVAVGEIGNSPLGKKSLRVCTSIEAKSPQSLKSKQGSPSYSASSHYSHTPGSVNSQQSSSTYHHSSLQQTKSSSHLSAKGLSASSSSVASTHGSPYLGGGVGGGGFVVVASQLSSSTLASSSSSSPGGGTGRTSSGGTVKGGSASSSSLASVMAPTVMNTPTRIESGRQRFLILDAPSHENLAAYIAEMKAFEVTDLVRTCEPTYDEAVVHAAGIQTHELIFPDGEAPPDDVIDEWLDLCDAVSQRKGAIAVHCVAGLGRAPVLVAIALIEKGMDPMDAIMFIRDRRK</sequence>
<feature type="region of interest" description="Disordered" evidence="10">
    <location>
        <begin position="31"/>
        <end position="87"/>
    </location>
</feature>
<keyword evidence="14" id="KW-1185">Reference proteome</keyword>
<evidence type="ECO:0000259" key="11">
    <source>
        <dbReference type="PROSITE" id="PS50054"/>
    </source>
</evidence>
<dbReference type="RefSeq" id="XP_067923477.1">
    <property type="nucleotide sequence ID" value="XM_068064559.1"/>
</dbReference>
<keyword evidence="4" id="KW-0378">Hydrolase</keyword>
<dbReference type="VEuPathDB" id="ToxoDB:CSUI_004367"/>
<reference evidence="13 14" key="1">
    <citation type="journal article" date="2017" name="Int. J. Parasitol.">
        <title>The genome of the protozoan parasite Cystoisospora suis and a reverse vaccinology approach to identify vaccine candidates.</title>
        <authorList>
            <person name="Palmieri N."/>
            <person name="Shrestha A."/>
            <person name="Ruttkowski B."/>
            <person name="Beck T."/>
            <person name="Vogl C."/>
            <person name="Tomley F."/>
            <person name="Blake D.P."/>
            <person name="Joachim A."/>
        </authorList>
    </citation>
    <scope>NUCLEOTIDE SEQUENCE [LARGE SCALE GENOMIC DNA]</scope>
    <source>
        <strain evidence="13 14">Wien I</strain>
    </source>
</reference>
<dbReference type="EMBL" id="MIGC01002018">
    <property type="protein sequence ID" value="PHJ21797.1"/>
    <property type="molecule type" value="Genomic_DNA"/>
</dbReference>
<feature type="compositionally biased region" description="Low complexity" evidence="10">
    <location>
        <begin position="254"/>
        <end position="263"/>
    </location>
</feature>
<evidence type="ECO:0000259" key="12">
    <source>
        <dbReference type="PROSITE" id="PS50056"/>
    </source>
</evidence>
<keyword evidence="8" id="KW-0636">Prenylation</keyword>
<evidence type="ECO:0000256" key="8">
    <source>
        <dbReference type="ARBA" id="ARBA00023289"/>
    </source>
</evidence>
<evidence type="ECO:0000256" key="1">
    <source>
        <dbReference type="ARBA" id="ARBA00009580"/>
    </source>
</evidence>
<feature type="compositionally biased region" description="Polar residues" evidence="10">
    <location>
        <begin position="326"/>
        <end position="337"/>
    </location>
</feature>
<dbReference type="SUPFAM" id="SSF52799">
    <property type="entry name" value="(Phosphotyrosine protein) phosphatases II"/>
    <property type="match status" value="1"/>
</dbReference>
<feature type="compositionally biased region" description="Basic and acidic residues" evidence="10">
    <location>
        <begin position="264"/>
        <end position="273"/>
    </location>
</feature>
<proteinExistence type="inferred from homology"/>
<dbReference type="AlphaFoldDB" id="A0A2C6KXK6"/>
<dbReference type="InterPro" id="IPR029021">
    <property type="entry name" value="Prot-tyrosine_phosphatase-like"/>
</dbReference>
<dbReference type="Pfam" id="PF22785">
    <property type="entry name" value="Tc-R-P"/>
    <property type="match status" value="1"/>
</dbReference>
<dbReference type="PROSITE" id="PS50054">
    <property type="entry name" value="TYR_PHOSPHATASE_DUAL"/>
    <property type="match status" value="1"/>
</dbReference>
<evidence type="ECO:0000256" key="5">
    <source>
        <dbReference type="ARBA" id="ARBA00022912"/>
    </source>
</evidence>
<feature type="non-terminal residue" evidence="13">
    <location>
        <position position="738"/>
    </location>
</feature>
<feature type="domain" description="Tyrosine specific protein phosphatases" evidence="12">
    <location>
        <begin position="684"/>
        <end position="738"/>
    </location>
</feature>
<feature type="compositionally biased region" description="Basic and acidic residues" evidence="10">
    <location>
        <begin position="114"/>
        <end position="133"/>
    </location>
</feature>
<feature type="compositionally biased region" description="Basic and acidic residues" evidence="10">
    <location>
        <begin position="341"/>
        <end position="361"/>
    </location>
</feature>
<evidence type="ECO:0000313" key="14">
    <source>
        <dbReference type="Proteomes" id="UP000221165"/>
    </source>
</evidence>
<evidence type="ECO:0000256" key="2">
    <source>
        <dbReference type="ARBA" id="ARBA00013064"/>
    </source>
</evidence>
<gene>
    <name evidence="13" type="ORF">CSUI_004367</name>
</gene>
<feature type="compositionally biased region" description="Polar residues" evidence="10">
    <location>
        <begin position="477"/>
        <end position="486"/>
    </location>
</feature>
<name>A0A2C6KXK6_9APIC</name>
<dbReference type="Gene3D" id="3.90.190.10">
    <property type="entry name" value="Protein tyrosine phosphatase superfamily"/>
    <property type="match status" value="1"/>
</dbReference>
<dbReference type="GO" id="GO:0004725">
    <property type="term" value="F:protein tyrosine phosphatase activity"/>
    <property type="evidence" value="ECO:0007669"/>
    <property type="project" value="UniProtKB-EC"/>
</dbReference>
<evidence type="ECO:0000256" key="10">
    <source>
        <dbReference type="SAM" id="MobiDB-lite"/>
    </source>
</evidence>
<keyword evidence="7" id="KW-0449">Lipoprotein</keyword>
<dbReference type="InterPro" id="IPR020422">
    <property type="entry name" value="TYR_PHOSPHATASE_DUAL_dom"/>
</dbReference>
<keyword evidence="3" id="KW-0488">Methylation</keyword>
<feature type="region of interest" description="Disordered" evidence="10">
    <location>
        <begin position="567"/>
        <end position="602"/>
    </location>
</feature>
<dbReference type="InterPro" id="IPR000387">
    <property type="entry name" value="Tyr_Pase_dom"/>
</dbReference>
<feature type="compositionally biased region" description="Low complexity" evidence="10">
    <location>
        <begin position="426"/>
        <end position="450"/>
    </location>
</feature>
<comment type="similarity">
    <text evidence="1">Belongs to the protein-tyrosine phosphatase family.</text>
</comment>
<feature type="compositionally biased region" description="Low complexity" evidence="10">
    <location>
        <begin position="505"/>
        <end position="529"/>
    </location>
</feature>
<dbReference type="PANTHER" id="PTHR23339">
    <property type="entry name" value="TYROSINE SPECIFIC PROTEIN PHOSPHATASE AND DUAL SPECIFICITY PROTEIN PHOSPHATASE"/>
    <property type="match status" value="1"/>
</dbReference>
<feature type="domain" description="Tyrosine-protein phosphatase" evidence="11">
    <location>
        <begin position="610"/>
        <end position="738"/>
    </location>
</feature>
<feature type="compositionally biased region" description="Basic and acidic residues" evidence="10">
    <location>
        <begin position="286"/>
        <end position="296"/>
    </location>
</feature>
<evidence type="ECO:0000256" key="6">
    <source>
        <dbReference type="ARBA" id="ARBA00023157"/>
    </source>
</evidence>
<feature type="compositionally biased region" description="Basic and acidic residues" evidence="10">
    <location>
        <begin position="147"/>
        <end position="157"/>
    </location>
</feature>
<dbReference type="InterPro" id="IPR050561">
    <property type="entry name" value="PTP"/>
</dbReference>
<feature type="region of interest" description="Disordered" evidence="10">
    <location>
        <begin position="224"/>
        <end position="529"/>
    </location>
</feature>
<dbReference type="GeneID" id="94427770"/>
<keyword evidence="6" id="KW-1015">Disulfide bond</keyword>